<dbReference type="Proteomes" id="UP000256686">
    <property type="component" value="Unassembled WGS sequence"/>
</dbReference>
<dbReference type="AlphaFoldDB" id="A0A3D9CBQ6"/>
<keyword evidence="3" id="KW-1185">Reference proteome</keyword>
<evidence type="ECO:0008006" key="4">
    <source>
        <dbReference type="Google" id="ProtNLM"/>
    </source>
</evidence>
<evidence type="ECO:0000256" key="1">
    <source>
        <dbReference type="SAM" id="Phobius"/>
    </source>
</evidence>
<gene>
    <name evidence="2" type="ORF">DRF65_06915</name>
</gene>
<reference evidence="3" key="1">
    <citation type="submission" date="2018-06" db="EMBL/GenBank/DDBJ databases">
        <authorList>
            <person name="Lum Nde A."/>
            <person name="Hugo C."/>
        </authorList>
    </citation>
    <scope>NUCLEOTIDE SEQUENCE [LARGE SCALE GENOMIC DNA]</scope>
    <source>
        <strain evidence="3">1_F178</strain>
    </source>
</reference>
<comment type="caution">
    <text evidence="2">The sequence shown here is derived from an EMBL/GenBank/DDBJ whole genome shotgun (WGS) entry which is preliminary data.</text>
</comment>
<protein>
    <recommendedName>
        <fullName evidence="4">HlyD family efflux transporter periplasmic adaptor subunit</fullName>
    </recommendedName>
</protein>
<organism evidence="2 3">
    <name type="scientific">Chryseobacterium pennae</name>
    <dbReference type="NCBI Taxonomy" id="2258962"/>
    <lineage>
        <taxon>Bacteria</taxon>
        <taxon>Pseudomonadati</taxon>
        <taxon>Bacteroidota</taxon>
        <taxon>Flavobacteriia</taxon>
        <taxon>Flavobacteriales</taxon>
        <taxon>Weeksellaceae</taxon>
        <taxon>Chryseobacterium group</taxon>
        <taxon>Chryseobacterium</taxon>
    </lineage>
</organism>
<keyword evidence="1" id="KW-0812">Transmembrane</keyword>
<sequence length="172" mass="19842">MKNSLNDTESRSVDMRNLLNKHPHWVILKGNLFISIVLLFSLLVVCYCVKYPNLVNSKVIINPSKKQNHNEIVVGKLIVAQDDLIKVKKGQKVIVKLYDFPYQEYGVLNAKVQQVSTNSKNSYIDIMFPNGLRTSYDKSIFANKELKGNAEIVVQDTRLIEKIFYRIKNLLR</sequence>
<feature type="transmembrane region" description="Helical" evidence="1">
    <location>
        <begin position="25"/>
        <end position="49"/>
    </location>
</feature>
<keyword evidence="1" id="KW-1133">Transmembrane helix</keyword>
<dbReference type="EMBL" id="QNVT01000005">
    <property type="protein sequence ID" value="REC62961.1"/>
    <property type="molecule type" value="Genomic_DNA"/>
</dbReference>
<keyword evidence="1" id="KW-0472">Membrane</keyword>
<proteinExistence type="predicted"/>
<name>A0A3D9CBQ6_9FLAO</name>
<evidence type="ECO:0000313" key="3">
    <source>
        <dbReference type="Proteomes" id="UP000256686"/>
    </source>
</evidence>
<accession>A0A3D9CBQ6</accession>
<dbReference type="RefSeq" id="WP_115970041.1">
    <property type="nucleotide sequence ID" value="NZ_QNVT01000005.1"/>
</dbReference>
<evidence type="ECO:0000313" key="2">
    <source>
        <dbReference type="EMBL" id="REC62961.1"/>
    </source>
</evidence>